<evidence type="ECO:0000313" key="3">
    <source>
        <dbReference type="EnsemblProtists" id="EKX32157"/>
    </source>
</evidence>
<dbReference type="GeneID" id="17288898"/>
<accession>L1I7T1</accession>
<keyword evidence="4" id="KW-1185">Reference proteome</keyword>
<dbReference type="Proteomes" id="UP000011087">
    <property type="component" value="Unassembled WGS sequence"/>
</dbReference>
<gene>
    <name evidence="2" type="ORF">GUITHDRAFT_148798</name>
</gene>
<feature type="coiled-coil region" evidence="1">
    <location>
        <begin position="12"/>
        <end position="77"/>
    </location>
</feature>
<evidence type="ECO:0000313" key="4">
    <source>
        <dbReference type="Proteomes" id="UP000011087"/>
    </source>
</evidence>
<sequence length="239" mass="27922">MLKLSWEKTNYLERFESERSQLAENLKSLGELITYLKTELSNEGSNPQQINDIQKDIDQASQRLSNINQLYTTLQREEYSPERDALTPLWSRELHKLNKDFILVFKNKAQLQDRKTQAVPRRRPERSTQGLPDQTLVSEQAETVAGMKNLIDELNRVLSQVQNRPSLDFRSLRQIIESMKAWDRKTQEIQEEADRISTTVNRQYRRKTNLANTTGQFPCYACHQKTLAILKSISRILTP</sequence>
<dbReference type="RefSeq" id="XP_005819137.1">
    <property type="nucleotide sequence ID" value="XM_005819080.1"/>
</dbReference>
<organism evidence="2">
    <name type="scientific">Guillardia theta (strain CCMP2712)</name>
    <name type="common">Cryptophyte</name>
    <dbReference type="NCBI Taxonomy" id="905079"/>
    <lineage>
        <taxon>Eukaryota</taxon>
        <taxon>Cryptophyceae</taxon>
        <taxon>Pyrenomonadales</taxon>
        <taxon>Geminigeraceae</taxon>
        <taxon>Guillardia</taxon>
    </lineage>
</organism>
<dbReference type="AlphaFoldDB" id="L1I7T1"/>
<protein>
    <submittedName>
        <fullName evidence="2 3">Uncharacterized protein</fullName>
    </submittedName>
</protein>
<dbReference type="EnsemblProtists" id="EKX32157">
    <property type="protein sequence ID" value="EKX32157"/>
    <property type="gene ID" value="GUITHDRAFT_148798"/>
</dbReference>
<evidence type="ECO:0000256" key="1">
    <source>
        <dbReference type="SAM" id="Coils"/>
    </source>
</evidence>
<name>L1I7T1_GUITC</name>
<reference evidence="4" key="2">
    <citation type="submission" date="2012-11" db="EMBL/GenBank/DDBJ databases">
        <authorList>
            <person name="Kuo A."/>
            <person name="Curtis B.A."/>
            <person name="Tanifuji G."/>
            <person name="Burki F."/>
            <person name="Gruber A."/>
            <person name="Irimia M."/>
            <person name="Maruyama S."/>
            <person name="Arias M.C."/>
            <person name="Ball S.G."/>
            <person name="Gile G.H."/>
            <person name="Hirakawa Y."/>
            <person name="Hopkins J.F."/>
            <person name="Rensing S.A."/>
            <person name="Schmutz J."/>
            <person name="Symeonidi A."/>
            <person name="Elias M."/>
            <person name="Eveleigh R.J."/>
            <person name="Herman E.K."/>
            <person name="Klute M.J."/>
            <person name="Nakayama T."/>
            <person name="Obornik M."/>
            <person name="Reyes-Prieto A."/>
            <person name="Armbrust E.V."/>
            <person name="Aves S.J."/>
            <person name="Beiko R.G."/>
            <person name="Coutinho P."/>
            <person name="Dacks J.B."/>
            <person name="Durnford D.G."/>
            <person name="Fast N.M."/>
            <person name="Green B.R."/>
            <person name="Grisdale C."/>
            <person name="Hempe F."/>
            <person name="Henrissat B."/>
            <person name="Hoppner M.P."/>
            <person name="Ishida K.-I."/>
            <person name="Kim E."/>
            <person name="Koreny L."/>
            <person name="Kroth P.G."/>
            <person name="Liu Y."/>
            <person name="Malik S.-B."/>
            <person name="Maier U.G."/>
            <person name="McRose D."/>
            <person name="Mock T."/>
            <person name="Neilson J.A."/>
            <person name="Onodera N.T."/>
            <person name="Poole A.M."/>
            <person name="Pritham E.J."/>
            <person name="Richards T.A."/>
            <person name="Rocap G."/>
            <person name="Roy S.W."/>
            <person name="Sarai C."/>
            <person name="Schaack S."/>
            <person name="Shirato S."/>
            <person name="Slamovits C.H."/>
            <person name="Spencer D.F."/>
            <person name="Suzuki S."/>
            <person name="Worden A.Z."/>
            <person name="Zauner S."/>
            <person name="Barry K."/>
            <person name="Bell C."/>
            <person name="Bharti A.K."/>
            <person name="Crow J.A."/>
            <person name="Grimwood J."/>
            <person name="Kramer R."/>
            <person name="Lindquist E."/>
            <person name="Lucas S."/>
            <person name="Salamov A."/>
            <person name="McFadden G.I."/>
            <person name="Lane C.E."/>
            <person name="Keeling P.J."/>
            <person name="Gray M.W."/>
            <person name="Grigoriev I.V."/>
            <person name="Archibald J.M."/>
        </authorList>
    </citation>
    <scope>NUCLEOTIDE SEQUENCE</scope>
    <source>
        <strain evidence="4">CCMP2712</strain>
    </source>
</reference>
<reference evidence="3" key="3">
    <citation type="submission" date="2016-03" db="UniProtKB">
        <authorList>
            <consortium name="EnsemblProtists"/>
        </authorList>
    </citation>
    <scope>IDENTIFICATION</scope>
</reference>
<reference evidence="2 4" key="1">
    <citation type="journal article" date="2012" name="Nature">
        <title>Algal genomes reveal evolutionary mosaicism and the fate of nucleomorphs.</title>
        <authorList>
            <consortium name="DOE Joint Genome Institute"/>
            <person name="Curtis B.A."/>
            <person name="Tanifuji G."/>
            <person name="Burki F."/>
            <person name="Gruber A."/>
            <person name="Irimia M."/>
            <person name="Maruyama S."/>
            <person name="Arias M.C."/>
            <person name="Ball S.G."/>
            <person name="Gile G.H."/>
            <person name="Hirakawa Y."/>
            <person name="Hopkins J.F."/>
            <person name="Kuo A."/>
            <person name="Rensing S.A."/>
            <person name="Schmutz J."/>
            <person name="Symeonidi A."/>
            <person name="Elias M."/>
            <person name="Eveleigh R.J."/>
            <person name="Herman E.K."/>
            <person name="Klute M.J."/>
            <person name="Nakayama T."/>
            <person name="Obornik M."/>
            <person name="Reyes-Prieto A."/>
            <person name="Armbrust E.V."/>
            <person name="Aves S.J."/>
            <person name="Beiko R.G."/>
            <person name="Coutinho P."/>
            <person name="Dacks J.B."/>
            <person name="Durnford D.G."/>
            <person name="Fast N.M."/>
            <person name="Green B.R."/>
            <person name="Grisdale C.J."/>
            <person name="Hempel F."/>
            <person name="Henrissat B."/>
            <person name="Hoppner M.P."/>
            <person name="Ishida K."/>
            <person name="Kim E."/>
            <person name="Koreny L."/>
            <person name="Kroth P.G."/>
            <person name="Liu Y."/>
            <person name="Malik S.B."/>
            <person name="Maier U.G."/>
            <person name="McRose D."/>
            <person name="Mock T."/>
            <person name="Neilson J.A."/>
            <person name="Onodera N.T."/>
            <person name="Poole A.M."/>
            <person name="Pritham E.J."/>
            <person name="Richards T.A."/>
            <person name="Rocap G."/>
            <person name="Roy S.W."/>
            <person name="Sarai C."/>
            <person name="Schaack S."/>
            <person name="Shirato S."/>
            <person name="Slamovits C.H."/>
            <person name="Spencer D.F."/>
            <person name="Suzuki S."/>
            <person name="Worden A.Z."/>
            <person name="Zauner S."/>
            <person name="Barry K."/>
            <person name="Bell C."/>
            <person name="Bharti A.K."/>
            <person name="Crow J.A."/>
            <person name="Grimwood J."/>
            <person name="Kramer R."/>
            <person name="Lindquist E."/>
            <person name="Lucas S."/>
            <person name="Salamov A."/>
            <person name="McFadden G.I."/>
            <person name="Lane C.E."/>
            <person name="Keeling P.J."/>
            <person name="Gray M.W."/>
            <person name="Grigoriev I.V."/>
            <person name="Archibald J.M."/>
        </authorList>
    </citation>
    <scope>NUCLEOTIDE SEQUENCE</scope>
    <source>
        <strain evidence="2 4">CCMP2712</strain>
    </source>
</reference>
<dbReference type="HOGENOM" id="CLU_1163004_0_0_1"/>
<proteinExistence type="predicted"/>
<dbReference type="KEGG" id="gtt:GUITHDRAFT_148798"/>
<keyword evidence="1" id="KW-0175">Coiled coil</keyword>
<dbReference type="EMBL" id="JH993207">
    <property type="protein sequence ID" value="EKX32157.1"/>
    <property type="molecule type" value="Genomic_DNA"/>
</dbReference>
<dbReference type="PaxDb" id="55529-EKX32157"/>
<evidence type="ECO:0000313" key="2">
    <source>
        <dbReference type="EMBL" id="EKX32157.1"/>
    </source>
</evidence>